<organism evidence="1 2">
    <name type="scientific">Mycolicibacterium peregrinum</name>
    <name type="common">Mycobacterium peregrinum</name>
    <dbReference type="NCBI Taxonomy" id="43304"/>
    <lineage>
        <taxon>Bacteria</taxon>
        <taxon>Bacillati</taxon>
        <taxon>Actinomycetota</taxon>
        <taxon>Actinomycetes</taxon>
        <taxon>Mycobacteriales</taxon>
        <taxon>Mycobacteriaceae</taxon>
        <taxon>Mycolicibacterium</taxon>
    </lineage>
</organism>
<gene>
    <name evidence="1" type="ORF">A5779_00125</name>
</gene>
<sequence length="60" mass="7209">MQWHPTEYLCKYFLGHNDVDHEEISADEAQAIIDRWRAKWTKEADISRWRKGIHDVHDGC</sequence>
<evidence type="ECO:0000313" key="1">
    <source>
        <dbReference type="EMBL" id="OBB88665.1"/>
    </source>
</evidence>
<dbReference type="EMBL" id="LZSY01000112">
    <property type="protein sequence ID" value="OBB88665.1"/>
    <property type="molecule type" value="Genomic_DNA"/>
</dbReference>
<name>A0A1A0VZC3_MYCPR</name>
<evidence type="ECO:0000313" key="2">
    <source>
        <dbReference type="Proteomes" id="UP000094008"/>
    </source>
</evidence>
<protein>
    <submittedName>
        <fullName evidence="1">Uncharacterized protein</fullName>
    </submittedName>
</protein>
<dbReference type="OrthoDB" id="3699633at2"/>
<dbReference type="AlphaFoldDB" id="A0A1A0VZC3"/>
<accession>A0A1A0VZC3</accession>
<comment type="caution">
    <text evidence="1">The sequence shown here is derived from an EMBL/GenBank/DDBJ whole genome shotgun (WGS) entry which is preliminary data.</text>
</comment>
<reference evidence="2" key="1">
    <citation type="submission" date="2016-06" db="EMBL/GenBank/DDBJ databases">
        <authorList>
            <person name="Sutton G."/>
            <person name="Brinkac L."/>
            <person name="Sanka R."/>
            <person name="Adams M."/>
            <person name="Lau E."/>
            <person name="Mehaffy C."/>
            <person name="Tameris M."/>
            <person name="Hatherill M."/>
            <person name="Hanekom W."/>
            <person name="Mahomed H."/>
            <person name="Mcshane H."/>
        </authorList>
    </citation>
    <scope>NUCLEOTIDE SEQUENCE [LARGE SCALE GENOMIC DNA]</scope>
    <source>
        <strain evidence="2">852002-10433_SCH5171157</strain>
    </source>
</reference>
<dbReference type="Proteomes" id="UP000094008">
    <property type="component" value="Unassembled WGS sequence"/>
</dbReference>
<proteinExistence type="predicted"/>